<evidence type="ECO:0000313" key="7">
    <source>
        <dbReference type="Proteomes" id="UP001515660"/>
    </source>
</evidence>
<dbReference type="PROSITE" id="PS50977">
    <property type="entry name" value="HTH_TETR_2"/>
    <property type="match status" value="1"/>
</dbReference>
<dbReference type="SUPFAM" id="SSF48498">
    <property type="entry name" value="Tetracyclin repressor-like, C-terminal domain"/>
    <property type="match status" value="1"/>
</dbReference>
<evidence type="ECO:0000313" key="6">
    <source>
        <dbReference type="EMBL" id="NHB77649.1"/>
    </source>
</evidence>
<reference evidence="6 7" key="1">
    <citation type="journal article" date="2022" name="Microorganisms">
        <title>Genome Sequence and Characterization of a Xanthorhodopsin-Containing, Aerobic Anoxygenic Phototrophic Rhodobacter Species, Isolated from Mesophilic Conditions at Yellowstone National Park.</title>
        <authorList>
            <person name="Kyndt J.A."/>
            <person name="Robertson S."/>
            <person name="Shoffstall I.B."/>
            <person name="Ramaley R.F."/>
            <person name="Meyer T.E."/>
        </authorList>
    </citation>
    <scope>NUCLEOTIDE SEQUENCE [LARGE SCALE GENOMIC DNA]</scope>
    <source>
        <strain evidence="6 7">M37P</strain>
    </source>
</reference>
<keyword evidence="1" id="KW-0805">Transcription regulation</keyword>
<dbReference type="PANTHER" id="PTHR30055">
    <property type="entry name" value="HTH-TYPE TRANSCRIPTIONAL REGULATOR RUTR"/>
    <property type="match status" value="1"/>
</dbReference>
<keyword evidence="3" id="KW-0804">Transcription</keyword>
<evidence type="ECO:0000256" key="2">
    <source>
        <dbReference type="ARBA" id="ARBA00023125"/>
    </source>
</evidence>
<feature type="DNA-binding region" description="H-T-H motif" evidence="4">
    <location>
        <begin position="35"/>
        <end position="54"/>
    </location>
</feature>
<evidence type="ECO:0000256" key="3">
    <source>
        <dbReference type="ARBA" id="ARBA00023163"/>
    </source>
</evidence>
<evidence type="ECO:0000256" key="4">
    <source>
        <dbReference type="PROSITE-ProRule" id="PRU00335"/>
    </source>
</evidence>
<gene>
    <name evidence="6" type="ORF">G8O29_13055</name>
</gene>
<name>A0ABX0G8T5_9RHOB</name>
<comment type="caution">
    <text evidence="6">The sequence shown here is derived from an EMBL/GenBank/DDBJ whole genome shotgun (WGS) entry which is preliminary data.</text>
</comment>
<dbReference type="SUPFAM" id="SSF46689">
    <property type="entry name" value="Homeodomain-like"/>
    <property type="match status" value="1"/>
</dbReference>
<dbReference type="RefSeq" id="WP_166403677.1">
    <property type="nucleotide sequence ID" value="NZ_JAANHS010000010.1"/>
</dbReference>
<dbReference type="Proteomes" id="UP001515660">
    <property type="component" value="Unassembled WGS sequence"/>
</dbReference>
<protein>
    <submittedName>
        <fullName evidence="6">TetR/AcrR family transcriptional regulator</fullName>
    </submittedName>
</protein>
<dbReference type="EMBL" id="JAANHS010000010">
    <property type="protein sequence ID" value="NHB77649.1"/>
    <property type="molecule type" value="Genomic_DNA"/>
</dbReference>
<accession>A0ABX0G8T5</accession>
<dbReference type="InterPro" id="IPR036271">
    <property type="entry name" value="Tet_transcr_reg_TetR-rel_C_sf"/>
</dbReference>
<dbReference type="Pfam" id="PF00440">
    <property type="entry name" value="TetR_N"/>
    <property type="match status" value="1"/>
</dbReference>
<proteinExistence type="predicted"/>
<keyword evidence="7" id="KW-1185">Reference proteome</keyword>
<keyword evidence="2 4" id="KW-0238">DNA-binding</keyword>
<dbReference type="PRINTS" id="PR00455">
    <property type="entry name" value="HTHTETR"/>
</dbReference>
<organism evidence="6 7">
    <name type="scientific">Rhodobacter calidifons</name>
    <dbReference type="NCBI Taxonomy" id="2715277"/>
    <lineage>
        <taxon>Bacteria</taxon>
        <taxon>Pseudomonadati</taxon>
        <taxon>Pseudomonadota</taxon>
        <taxon>Alphaproteobacteria</taxon>
        <taxon>Rhodobacterales</taxon>
        <taxon>Rhodobacter group</taxon>
        <taxon>Rhodobacter</taxon>
    </lineage>
</organism>
<dbReference type="InterPro" id="IPR050109">
    <property type="entry name" value="HTH-type_TetR-like_transc_reg"/>
</dbReference>
<feature type="domain" description="HTH tetR-type" evidence="5">
    <location>
        <begin position="12"/>
        <end position="72"/>
    </location>
</feature>
<evidence type="ECO:0000256" key="1">
    <source>
        <dbReference type="ARBA" id="ARBA00023015"/>
    </source>
</evidence>
<evidence type="ECO:0000259" key="5">
    <source>
        <dbReference type="PROSITE" id="PS50977"/>
    </source>
</evidence>
<dbReference type="Gene3D" id="1.10.357.10">
    <property type="entry name" value="Tetracycline Repressor, domain 2"/>
    <property type="match status" value="1"/>
</dbReference>
<dbReference type="PANTHER" id="PTHR30055:SF234">
    <property type="entry name" value="HTH-TYPE TRANSCRIPTIONAL REGULATOR BETI"/>
    <property type="match status" value="1"/>
</dbReference>
<dbReference type="InterPro" id="IPR001647">
    <property type="entry name" value="HTH_TetR"/>
</dbReference>
<sequence>MPPLTQPVPAAEERSHEILASIRQAFAEKGFDGASMQDLARAAGMSVGNFYRYFPSKAAIVQAMCGYDLAEIQGEFAEIQTSDRPMACLRERILNQFSEDSQKDGQLWAEITAAAIRKPEIGEAARQMEETIVSLLTAIFAQATGRPVAEARLRYEGQCQMLVMLVKAMATRTAQCGPASPALAAQVVAVIDRILTEISNDKAEG</sequence>
<dbReference type="InterPro" id="IPR009057">
    <property type="entry name" value="Homeodomain-like_sf"/>
</dbReference>